<gene>
    <name evidence="1" type="ORF">GCM10011400_45110</name>
</gene>
<accession>A0ABQ1N2V8</accession>
<protein>
    <submittedName>
        <fullName evidence="1">Uncharacterized protein</fullName>
    </submittedName>
</protein>
<evidence type="ECO:0000313" key="2">
    <source>
        <dbReference type="Proteomes" id="UP000602004"/>
    </source>
</evidence>
<proteinExistence type="predicted"/>
<name>A0ABQ1N2V8_9BURK</name>
<dbReference type="Proteomes" id="UP000602004">
    <property type="component" value="Unassembled WGS sequence"/>
</dbReference>
<organism evidence="1 2">
    <name type="scientific">Paraburkholderia caffeinilytica</name>
    <dbReference type="NCBI Taxonomy" id="1761016"/>
    <lineage>
        <taxon>Bacteria</taxon>
        <taxon>Pseudomonadati</taxon>
        <taxon>Pseudomonadota</taxon>
        <taxon>Betaproteobacteria</taxon>
        <taxon>Burkholderiales</taxon>
        <taxon>Burkholderiaceae</taxon>
        <taxon>Paraburkholderia</taxon>
    </lineage>
</organism>
<sequence>MFDCILSLSTISFWDGSKVCGTKNCNKTTGAYSGIPGDDMDETRLKGKRNACAAQIGRQPHAAAMGVHVPRAPVVTGYV</sequence>
<comment type="caution">
    <text evidence="1">The sequence shown here is derived from an EMBL/GenBank/DDBJ whole genome shotgun (WGS) entry which is preliminary data.</text>
</comment>
<reference evidence="2" key="1">
    <citation type="journal article" date="2019" name="Int. J. Syst. Evol. Microbiol.">
        <title>The Global Catalogue of Microorganisms (GCM) 10K type strain sequencing project: providing services to taxonomists for standard genome sequencing and annotation.</title>
        <authorList>
            <consortium name="The Broad Institute Genomics Platform"/>
            <consortium name="The Broad Institute Genome Sequencing Center for Infectious Disease"/>
            <person name="Wu L."/>
            <person name="Ma J."/>
        </authorList>
    </citation>
    <scope>NUCLEOTIDE SEQUENCE [LARGE SCALE GENOMIC DNA]</scope>
    <source>
        <strain evidence="2">CGMCC 1.15103</strain>
    </source>
</reference>
<evidence type="ECO:0000313" key="1">
    <source>
        <dbReference type="EMBL" id="GGC52542.1"/>
    </source>
</evidence>
<keyword evidence="2" id="KW-1185">Reference proteome</keyword>
<dbReference type="EMBL" id="BMHL01000008">
    <property type="protein sequence ID" value="GGC52542.1"/>
    <property type="molecule type" value="Genomic_DNA"/>
</dbReference>